<dbReference type="EMBL" id="KK113929">
    <property type="protein sequence ID" value="KFM61384.1"/>
    <property type="molecule type" value="Genomic_DNA"/>
</dbReference>
<accession>A0A087T8E5</accession>
<dbReference type="GO" id="GO:0005737">
    <property type="term" value="C:cytoplasm"/>
    <property type="evidence" value="ECO:0007669"/>
    <property type="project" value="TreeGrafter"/>
</dbReference>
<dbReference type="GO" id="GO:0005096">
    <property type="term" value="F:GTPase activator activity"/>
    <property type="evidence" value="ECO:0007669"/>
    <property type="project" value="UniProtKB-KW"/>
</dbReference>
<sequence length="265" mass="30458">MLLRLGENIDFSACAYTVHDCACVLKSFLAELPEPLLSEAHYSAHCQITDMNCNSTSSSQAKAIYERQLKATKLLLLLLPPDNYCLLKYLLLLLNQIQNAQEKNKMTSKNLATLFAPHIICPRKMLPEDFKQNFPRMVKCITFLIDNATVLFDPPQELVQDVLIYLKEMSYEGPLQSENHESDPIKTMVTFCERSNLLQPDSADYTNKALSELKAYIEAMPNSARKRKFVKKFQKENNIEIVCEPRRKHFRSRSVGDAIKRHILK</sequence>
<evidence type="ECO:0000313" key="3">
    <source>
        <dbReference type="EMBL" id="KFM61384.1"/>
    </source>
</evidence>
<dbReference type="OMA" id="DFSACAY"/>
<dbReference type="Proteomes" id="UP000054359">
    <property type="component" value="Unassembled WGS sequence"/>
</dbReference>
<dbReference type="STRING" id="407821.A0A087T8E5"/>
<dbReference type="Gene3D" id="1.10.555.10">
    <property type="entry name" value="Rho GTPase activation protein"/>
    <property type="match status" value="1"/>
</dbReference>
<evidence type="ECO:0000256" key="1">
    <source>
        <dbReference type="ARBA" id="ARBA00022468"/>
    </source>
</evidence>
<dbReference type="PROSITE" id="PS50238">
    <property type="entry name" value="RHOGAP"/>
    <property type="match status" value="1"/>
</dbReference>
<dbReference type="GO" id="GO:0051056">
    <property type="term" value="P:regulation of small GTPase mediated signal transduction"/>
    <property type="evidence" value="ECO:0007669"/>
    <property type="project" value="TreeGrafter"/>
</dbReference>
<dbReference type="SMART" id="SM00324">
    <property type="entry name" value="RhoGAP"/>
    <property type="match status" value="1"/>
</dbReference>
<feature type="non-terminal residue" evidence="3">
    <location>
        <position position="265"/>
    </location>
</feature>
<keyword evidence="4" id="KW-1185">Reference proteome</keyword>
<protein>
    <submittedName>
        <fullName evidence="3">Rho GTPase-activating protein 19</fullName>
    </submittedName>
</protein>
<dbReference type="InterPro" id="IPR000198">
    <property type="entry name" value="RhoGAP_dom"/>
</dbReference>
<feature type="domain" description="Rho-GAP" evidence="2">
    <location>
        <begin position="1"/>
        <end position="152"/>
    </location>
</feature>
<reference evidence="3 4" key="1">
    <citation type="submission" date="2013-11" db="EMBL/GenBank/DDBJ databases">
        <title>Genome sequencing of Stegodyphus mimosarum.</title>
        <authorList>
            <person name="Bechsgaard J."/>
        </authorList>
    </citation>
    <scope>NUCLEOTIDE SEQUENCE [LARGE SCALE GENOMIC DNA]</scope>
</reference>
<dbReference type="PANTHER" id="PTHR14963:SF7">
    <property type="entry name" value="RHO GTPASE-ACTIVATING PROTEIN 19"/>
    <property type="match status" value="1"/>
</dbReference>
<dbReference type="SUPFAM" id="SSF48350">
    <property type="entry name" value="GTPase activation domain, GAP"/>
    <property type="match status" value="1"/>
</dbReference>
<dbReference type="OrthoDB" id="10061772at2759"/>
<dbReference type="PANTHER" id="PTHR14963">
    <property type="entry name" value="RHO GTPASE ACTIVATING PROTEIN 18,19-RELATED"/>
    <property type="match status" value="1"/>
</dbReference>
<name>A0A087T8E5_STEMI</name>
<evidence type="ECO:0000313" key="4">
    <source>
        <dbReference type="Proteomes" id="UP000054359"/>
    </source>
</evidence>
<organism evidence="3 4">
    <name type="scientific">Stegodyphus mimosarum</name>
    <name type="common">African social velvet spider</name>
    <dbReference type="NCBI Taxonomy" id="407821"/>
    <lineage>
        <taxon>Eukaryota</taxon>
        <taxon>Metazoa</taxon>
        <taxon>Ecdysozoa</taxon>
        <taxon>Arthropoda</taxon>
        <taxon>Chelicerata</taxon>
        <taxon>Arachnida</taxon>
        <taxon>Araneae</taxon>
        <taxon>Araneomorphae</taxon>
        <taxon>Entelegynae</taxon>
        <taxon>Eresoidea</taxon>
        <taxon>Eresidae</taxon>
        <taxon>Stegodyphus</taxon>
    </lineage>
</organism>
<proteinExistence type="predicted"/>
<dbReference type="InterPro" id="IPR008936">
    <property type="entry name" value="Rho_GTPase_activation_prot"/>
</dbReference>
<evidence type="ECO:0000259" key="2">
    <source>
        <dbReference type="PROSITE" id="PS50238"/>
    </source>
</evidence>
<gene>
    <name evidence="3" type="ORF">X975_20671</name>
</gene>
<dbReference type="AlphaFoldDB" id="A0A087T8E5"/>
<dbReference type="Pfam" id="PF00620">
    <property type="entry name" value="RhoGAP"/>
    <property type="match status" value="1"/>
</dbReference>
<keyword evidence="1" id="KW-0343">GTPase activation</keyword>
<dbReference type="GO" id="GO:0007165">
    <property type="term" value="P:signal transduction"/>
    <property type="evidence" value="ECO:0007669"/>
    <property type="project" value="InterPro"/>
</dbReference>